<dbReference type="Proteomes" id="UP000019849">
    <property type="component" value="Unassembled WGS sequence"/>
</dbReference>
<dbReference type="STRING" id="69279.BG36_22810"/>
<dbReference type="Pfam" id="PF04267">
    <property type="entry name" value="SoxD"/>
    <property type="match status" value="1"/>
</dbReference>
<dbReference type="InterPro" id="IPR038561">
    <property type="entry name" value="SoxD_sf"/>
</dbReference>
<dbReference type="AlphaFoldDB" id="A0A011UT91"/>
<organism evidence="1 3">
    <name type="scientific">Aquamicrobium defluvii</name>
    <dbReference type="NCBI Taxonomy" id="69279"/>
    <lineage>
        <taxon>Bacteria</taxon>
        <taxon>Pseudomonadati</taxon>
        <taxon>Pseudomonadota</taxon>
        <taxon>Alphaproteobacteria</taxon>
        <taxon>Hyphomicrobiales</taxon>
        <taxon>Phyllobacteriaceae</taxon>
        <taxon>Aquamicrobium</taxon>
    </lineage>
</organism>
<name>A0A011UT91_9HYPH</name>
<reference evidence="2 4" key="2">
    <citation type="submission" date="2019-03" db="EMBL/GenBank/DDBJ databases">
        <title>Genomic Encyclopedia of Type Strains, Phase IV (KMG-IV): sequencing the most valuable type-strain genomes for metagenomic binning, comparative biology and taxonomic classification.</title>
        <authorList>
            <person name="Goeker M."/>
        </authorList>
    </citation>
    <scope>NUCLEOTIDE SEQUENCE [LARGE SCALE GENOMIC DNA]</scope>
    <source>
        <strain evidence="2 4">DSM 11603</strain>
    </source>
</reference>
<evidence type="ECO:0000313" key="2">
    <source>
        <dbReference type="EMBL" id="TDR33529.1"/>
    </source>
</evidence>
<protein>
    <submittedName>
        <fullName evidence="2">N-methylglutamate dehydrogenase subunit B</fullName>
    </submittedName>
    <submittedName>
        <fullName evidence="1">Sarcosine oxidase subunit delta</fullName>
    </submittedName>
</protein>
<evidence type="ECO:0000313" key="1">
    <source>
        <dbReference type="EMBL" id="EXL09461.1"/>
    </source>
</evidence>
<comment type="caution">
    <text evidence="1">The sequence shown here is derived from an EMBL/GenBank/DDBJ whole genome shotgun (WGS) entry which is preliminary data.</text>
</comment>
<proteinExistence type="predicted"/>
<dbReference type="RefSeq" id="WP_035024995.1">
    <property type="nucleotide sequence ID" value="NZ_KK073881.1"/>
</dbReference>
<evidence type="ECO:0000313" key="4">
    <source>
        <dbReference type="Proteomes" id="UP000294958"/>
    </source>
</evidence>
<dbReference type="PATRIC" id="fig|69279.3.peg.1491"/>
<sequence length="89" mass="10343">MRIHCPYCGERGVEEYSYRGDATVRRPDANGPDALERFVEYLHLRDNPAGSHQEFWQHLHGCRAWLVVQRDVRTHAIESVIAASRRVAR</sequence>
<evidence type="ECO:0000313" key="3">
    <source>
        <dbReference type="Proteomes" id="UP000019849"/>
    </source>
</evidence>
<accession>A0A011UT91</accession>
<keyword evidence="4" id="KW-1185">Reference proteome</keyword>
<dbReference type="eggNOG" id="COG4311">
    <property type="taxonomic scope" value="Bacteria"/>
</dbReference>
<gene>
    <name evidence="1" type="ORF">BG36_22810</name>
    <name evidence="2" type="ORF">DES43_12116</name>
</gene>
<dbReference type="GO" id="GO:0046653">
    <property type="term" value="P:tetrahydrofolate metabolic process"/>
    <property type="evidence" value="ECO:0007669"/>
    <property type="project" value="InterPro"/>
</dbReference>
<dbReference type="Gene3D" id="3.30.2270.10">
    <property type="entry name" value="Folate-binding superfamily"/>
    <property type="match status" value="1"/>
</dbReference>
<dbReference type="EMBL" id="JENY01000007">
    <property type="protein sequence ID" value="EXL09461.1"/>
    <property type="molecule type" value="Genomic_DNA"/>
</dbReference>
<dbReference type="HOGENOM" id="CLU_156359_1_1_5"/>
<dbReference type="Proteomes" id="UP000294958">
    <property type="component" value="Unassembled WGS sequence"/>
</dbReference>
<dbReference type="OrthoDB" id="5420070at2"/>
<dbReference type="GO" id="GO:0008115">
    <property type="term" value="F:sarcosine oxidase activity"/>
    <property type="evidence" value="ECO:0007669"/>
    <property type="project" value="InterPro"/>
</dbReference>
<dbReference type="EMBL" id="SNZF01000021">
    <property type="protein sequence ID" value="TDR33529.1"/>
    <property type="molecule type" value="Genomic_DNA"/>
</dbReference>
<reference evidence="1 3" key="1">
    <citation type="submission" date="2014-02" db="EMBL/GenBank/DDBJ databases">
        <title>Aquamicrobium defluvii Genome sequencing.</title>
        <authorList>
            <person name="Wang X."/>
        </authorList>
    </citation>
    <scope>NUCLEOTIDE SEQUENCE [LARGE SCALE GENOMIC DNA]</scope>
    <source>
        <strain evidence="1 3">W13Z1</strain>
    </source>
</reference>
<dbReference type="InterPro" id="IPR006279">
    <property type="entry name" value="SoxD"/>
</dbReference>